<sequence length="415" mass="43654">MASGVPDASLVSVSASPADALYRYQNATNGYAAKITDDQANALRNRDDVSSVTLGQVYVLGTTRTPAFLGLDDASLLGRGLDIDPSSYLDERGDYSGIQPESNLIVGMLDTGVRPEEPSFKDDGMPPVPAHWKGKCEATDDFPATRCDKKLIGARAFYKGYEAANSDENGFFNRTVKHRSPRDDDGHGSHTSSTAAGVAVPNASLVGQASGTARGMAVHAHLSIYKVCWDDLSDILAGMDKAISDDVNVMSLSIGFSGAPRFDSTSIAGFAAVWEGIFVAQSAGNNGPAAASVVNVVSIHRSRSPRPLSLCSREAQTHRTLTVAASTLDRDFPAQVILGNGNNYTGTSLYSNGSVTDIKPLTPGEALPLVHASLAGLGNVTSANLCLEGSLDFDGMEARDASNEDEDCNDCPQNQ</sequence>
<dbReference type="Proteomes" id="UP000176998">
    <property type="component" value="Unassembled WGS sequence"/>
</dbReference>
<evidence type="ECO:0000313" key="7">
    <source>
        <dbReference type="Proteomes" id="UP000176998"/>
    </source>
</evidence>
<evidence type="ECO:0000259" key="4">
    <source>
        <dbReference type="Pfam" id="PF00082"/>
    </source>
</evidence>
<dbReference type="InterPro" id="IPR037045">
    <property type="entry name" value="S8pro/Inhibitor_I9_sf"/>
</dbReference>
<dbReference type="Gene3D" id="3.30.70.80">
    <property type="entry name" value="Peptidase S8 propeptide/proteinase inhibitor I9"/>
    <property type="match status" value="1"/>
</dbReference>
<dbReference type="SUPFAM" id="SSF52743">
    <property type="entry name" value="Subtilisin-like"/>
    <property type="match status" value="1"/>
</dbReference>
<dbReference type="PROSITE" id="PS51892">
    <property type="entry name" value="SUBTILASE"/>
    <property type="match status" value="1"/>
</dbReference>
<feature type="domain" description="Inhibitor I9" evidence="5">
    <location>
        <begin position="15"/>
        <end position="58"/>
    </location>
</feature>
<reference evidence="6 7" key="1">
    <citation type="submission" date="2016-09" db="EMBL/GenBank/DDBJ databases">
        <authorList>
            <person name="Capua I."/>
            <person name="De Benedictis P."/>
            <person name="Joannis T."/>
            <person name="Lombin L.H."/>
            <person name="Cattoli G."/>
        </authorList>
    </citation>
    <scope>NUCLEOTIDE SEQUENCE [LARGE SCALE GENOMIC DNA]</scope>
    <source>
        <strain evidence="6 7">IMI 309357</strain>
    </source>
</reference>
<dbReference type="GeneID" id="34563925"/>
<dbReference type="Pfam" id="PF05922">
    <property type="entry name" value="Inhibitor_I9"/>
    <property type="match status" value="1"/>
</dbReference>
<evidence type="ECO:0000256" key="1">
    <source>
        <dbReference type="ARBA" id="ARBA00022729"/>
    </source>
</evidence>
<dbReference type="GO" id="GO:0004252">
    <property type="term" value="F:serine-type endopeptidase activity"/>
    <property type="evidence" value="ECO:0007669"/>
    <property type="project" value="InterPro"/>
</dbReference>
<feature type="domain" description="Peptidase S8/S53" evidence="4">
    <location>
        <begin position="102"/>
        <end position="356"/>
    </location>
</feature>
<comment type="caution">
    <text evidence="2">Lacks conserved residue(s) required for the propagation of feature annotation.</text>
</comment>
<accession>A0A1G4AXK3</accession>
<dbReference type="InterPro" id="IPR045051">
    <property type="entry name" value="SBT"/>
</dbReference>
<name>A0A1G4AXK3_9PEZI</name>
<evidence type="ECO:0000259" key="5">
    <source>
        <dbReference type="Pfam" id="PF05922"/>
    </source>
</evidence>
<keyword evidence="1" id="KW-0732">Signal</keyword>
<dbReference type="AlphaFoldDB" id="A0A1G4AXK3"/>
<dbReference type="RefSeq" id="XP_022471053.1">
    <property type="nucleotide sequence ID" value="XM_022622415.1"/>
</dbReference>
<evidence type="ECO:0000313" key="6">
    <source>
        <dbReference type="EMBL" id="OHE93889.1"/>
    </source>
</evidence>
<comment type="caution">
    <text evidence="6">The sequence shown here is derived from an EMBL/GenBank/DDBJ whole genome shotgun (WGS) entry which is preliminary data.</text>
</comment>
<dbReference type="Pfam" id="PF00082">
    <property type="entry name" value="Peptidase_S8"/>
    <property type="match status" value="1"/>
</dbReference>
<proteinExistence type="inferred from homology"/>
<dbReference type="EMBL" id="MJBS01000110">
    <property type="protein sequence ID" value="OHE93889.1"/>
    <property type="molecule type" value="Genomic_DNA"/>
</dbReference>
<dbReference type="Gene3D" id="3.40.50.200">
    <property type="entry name" value="Peptidase S8/S53 domain"/>
    <property type="match status" value="1"/>
</dbReference>
<comment type="similarity">
    <text evidence="2">Belongs to the peptidase S8 family.</text>
</comment>
<dbReference type="InterPro" id="IPR000209">
    <property type="entry name" value="Peptidase_S8/S53_dom"/>
</dbReference>
<dbReference type="PANTHER" id="PTHR10795">
    <property type="entry name" value="PROPROTEIN CONVERTASE SUBTILISIN/KEXIN"/>
    <property type="match status" value="1"/>
</dbReference>
<dbReference type="OrthoDB" id="206201at2759"/>
<dbReference type="InterPro" id="IPR010259">
    <property type="entry name" value="S8pro/Inhibitor_I9"/>
</dbReference>
<organism evidence="6 7">
    <name type="scientific">Colletotrichum orchidophilum</name>
    <dbReference type="NCBI Taxonomy" id="1209926"/>
    <lineage>
        <taxon>Eukaryota</taxon>
        <taxon>Fungi</taxon>
        <taxon>Dikarya</taxon>
        <taxon>Ascomycota</taxon>
        <taxon>Pezizomycotina</taxon>
        <taxon>Sordariomycetes</taxon>
        <taxon>Hypocreomycetidae</taxon>
        <taxon>Glomerellales</taxon>
        <taxon>Glomerellaceae</taxon>
        <taxon>Colletotrichum</taxon>
    </lineage>
</organism>
<keyword evidence="7" id="KW-1185">Reference proteome</keyword>
<dbReference type="STRING" id="1209926.A0A1G4AXK3"/>
<evidence type="ECO:0000256" key="3">
    <source>
        <dbReference type="SAM" id="MobiDB-lite"/>
    </source>
</evidence>
<feature type="region of interest" description="Disordered" evidence="3">
    <location>
        <begin position="173"/>
        <end position="195"/>
    </location>
</feature>
<dbReference type="GO" id="GO:0006508">
    <property type="term" value="P:proteolysis"/>
    <property type="evidence" value="ECO:0007669"/>
    <property type="project" value="InterPro"/>
</dbReference>
<evidence type="ECO:0000256" key="2">
    <source>
        <dbReference type="PROSITE-ProRule" id="PRU01240"/>
    </source>
</evidence>
<protein>
    <submittedName>
        <fullName evidence="6">PA domain-containing protein</fullName>
    </submittedName>
</protein>
<gene>
    <name evidence="6" type="ORF">CORC01_10788</name>
</gene>
<dbReference type="InterPro" id="IPR036852">
    <property type="entry name" value="Peptidase_S8/S53_dom_sf"/>
</dbReference>